<organism evidence="1 2">
    <name type="scientific">Araneus ventricosus</name>
    <name type="common">Orbweaver spider</name>
    <name type="synonym">Epeira ventricosa</name>
    <dbReference type="NCBI Taxonomy" id="182803"/>
    <lineage>
        <taxon>Eukaryota</taxon>
        <taxon>Metazoa</taxon>
        <taxon>Ecdysozoa</taxon>
        <taxon>Arthropoda</taxon>
        <taxon>Chelicerata</taxon>
        <taxon>Arachnida</taxon>
        <taxon>Araneae</taxon>
        <taxon>Araneomorphae</taxon>
        <taxon>Entelegynae</taxon>
        <taxon>Araneoidea</taxon>
        <taxon>Araneidae</taxon>
        <taxon>Araneus</taxon>
    </lineage>
</organism>
<keyword evidence="2" id="KW-1185">Reference proteome</keyword>
<evidence type="ECO:0000313" key="1">
    <source>
        <dbReference type="EMBL" id="GBN27626.1"/>
    </source>
</evidence>
<gene>
    <name evidence="1" type="ORF">AVEN_120490_1</name>
</gene>
<protein>
    <submittedName>
        <fullName evidence="1">Uncharacterized protein</fullName>
    </submittedName>
</protein>
<accession>A0A4Y2MPT0</accession>
<name>A0A4Y2MPT0_ARAVE</name>
<evidence type="ECO:0000313" key="2">
    <source>
        <dbReference type="Proteomes" id="UP000499080"/>
    </source>
</evidence>
<dbReference type="AlphaFoldDB" id="A0A4Y2MPT0"/>
<dbReference type="EMBL" id="BGPR01007536">
    <property type="protein sequence ID" value="GBN27626.1"/>
    <property type="molecule type" value="Genomic_DNA"/>
</dbReference>
<reference evidence="1 2" key="1">
    <citation type="journal article" date="2019" name="Sci. Rep.">
        <title>Orb-weaving spider Araneus ventricosus genome elucidates the spidroin gene catalogue.</title>
        <authorList>
            <person name="Kono N."/>
            <person name="Nakamura H."/>
            <person name="Ohtoshi R."/>
            <person name="Moran D.A.P."/>
            <person name="Shinohara A."/>
            <person name="Yoshida Y."/>
            <person name="Fujiwara M."/>
            <person name="Mori M."/>
            <person name="Tomita M."/>
            <person name="Arakawa K."/>
        </authorList>
    </citation>
    <scope>NUCLEOTIDE SEQUENCE [LARGE SCALE GENOMIC DNA]</scope>
</reference>
<comment type="caution">
    <text evidence="1">The sequence shown here is derived from an EMBL/GenBank/DDBJ whole genome shotgun (WGS) entry which is preliminary data.</text>
</comment>
<proteinExistence type="predicted"/>
<sequence length="117" mass="13286">MTRRDEISGVQPAAKQWRPPIGCDFWPGCTRDLQSPLHSAGPRLPDVRATWRQHPDRHRVGVALFLAHTRAGHSRPPRAKTDENWSGYPAYLRIPLWFGLRSLFIGSQRHVASLASE</sequence>
<dbReference type="Proteomes" id="UP000499080">
    <property type="component" value="Unassembled WGS sequence"/>
</dbReference>